<dbReference type="PANTHER" id="PTHR44051">
    <property type="entry name" value="GLUTATHIONE S-TRANSFERASE-RELATED"/>
    <property type="match status" value="1"/>
</dbReference>
<evidence type="ECO:0000313" key="4">
    <source>
        <dbReference type="Proteomes" id="UP001597308"/>
    </source>
</evidence>
<evidence type="ECO:0000259" key="2">
    <source>
        <dbReference type="PROSITE" id="PS50405"/>
    </source>
</evidence>
<gene>
    <name evidence="3" type="ORF">ACFSCV_13950</name>
</gene>
<dbReference type="SFLD" id="SFLDS00019">
    <property type="entry name" value="Glutathione_Transferase_(cytos"/>
    <property type="match status" value="1"/>
</dbReference>
<protein>
    <submittedName>
        <fullName evidence="3">Glutathione S-transferase family protein</fullName>
    </submittedName>
</protein>
<dbReference type="Proteomes" id="UP001597308">
    <property type="component" value="Unassembled WGS sequence"/>
</dbReference>
<dbReference type="SFLD" id="SFLDG00358">
    <property type="entry name" value="Main_(cytGST)"/>
    <property type="match status" value="1"/>
</dbReference>
<dbReference type="Gene3D" id="1.20.1050.10">
    <property type="match status" value="1"/>
</dbReference>
<feature type="domain" description="GST C-terminal" evidence="2">
    <location>
        <begin position="88"/>
        <end position="211"/>
    </location>
</feature>
<feature type="domain" description="GST N-terminal" evidence="1">
    <location>
        <begin position="1"/>
        <end position="82"/>
    </location>
</feature>
<dbReference type="InterPro" id="IPR004045">
    <property type="entry name" value="Glutathione_S-Trfase_N"/>
</dbReference>
<keyword evidence="4" id="KW-1185">Reference proteome</keyword>
<dbReference type="PANTHER" id="PTHR44051:SF2">
    <property type="entry name" value="HYPOTHETICAL GLUTATHIONE S-TRANSFERASE LIKE PROTEIN"/>
    <property type="match status" value="1"/>
</dbReference>
<reference evidence="4" key="1">
    <citation type="journal article" date="2019" name="Int. J. Syst. Evol. Microbiol.">
        <title>The Global Catalogue of Microorganisms (GCM) 10K type strain sequencing project: providing services to taxonomists for standard genome sequencing and annotation.</title>
        <authorList>
            <consortium name="The Broad Institute Genomics Platform"/>
            <consortium name="The Broad Institute Genome Sequencing Center for Infectious Disease"/>
            <person name="Wu L."/>
            <person name="Ma J."/>
        </authorList>
    </citation>
    <scope>NUCLEOTIDE SEQUENCE [LARGE SCALE GENOMIC DNA]</scope>
    <source>
        <strain evidence="4">KCTC 23707</strain>
    </source>
</reference>
<dbReference type="PROSITE" id="PS50404">
    <property type="entry name" value="GST_NTER"/>
    <property type="match status" value="1"/>
</dbReference>
<dbReference type="InterPro" id="IPR040079">
    <property type="entry name" value="Glutathione_S-Trfase"/>
</dbReference>
<dbReference type="InterPro" id="IPR036282">
    <property type="entry name" value="Glutathione-S-Trfase_C_sf"/>
</dbReference>
<dbReference type="SUPFAM" id="SSF52833">
    <property type="entry name" value="Thioredoxin-like"/>
    <property type="match status" value="1"/>
</dbReference>
<organism evidence="3 4">
    <name type="scientific">Methylopila henanensis</name>
    <dbReference type="NCBI Taxonomy" id="873516"/>
    <lineage>
        <taxon>Bacteria</taxon>
        <taxon>Pseudomonadati</taxon>
        <taxon>Pseudomonadota</taxon>
        <taxon>Alphaproteobacteria</taxon>
        <taxon>Hyphomicrobiales</taxon>
        <taxon>Methylopilaceae</taxon>
        <taxon>Methylopila</taxon>
    </lineage>
</organism>
<dbReference type="Pfam" id="PF13417">
    <property type="entry name" value="GST_N_3"/>
    <property type="match status" value="1"/>
</dbReference>
<name>A0ABW4K9L8_9HYPH</name>
<sequence>MLILHDYELSSEAYAARLMLGFLGLAHESRPVDVYPGAANEAPAFRRLSPLGRVPVLEDGGLALWDWQAILIHLAATYDESRRWLPQNPARAGAIAQWMAVGRELEDSSGLARRHLAMFVDADLPLAQERAHRLMRQMDEHLWFQEQAGQDWLIDGPHPTLADLAPFPAVMLSEEGGVDRRDYPAIRRWSERFRRTPGFVTMSGVFPAAPVG</sequence>
<dbReference type="InterPro" id="IPR010987">
    <property type="entry name" value="Glutathione-S-Trfase_C-like"/>
</dbReference>
<evidence type="ECO:0000313" key="3">
    <source>
        <dbReference type="EMBL" id="MFD1704103.1"/>
    </source>
</evidence>
<proteinExistence type="predicted"/>
<dbReference type="EMBL" id="JBHUER010000010">
    <property type="protein sequence ID" value="MFD1704103.1"/>
    <property type="molecule type" value="Genomic_DNA"/>
</dbReference>
<dbReference type="RefSeq" id="WP_378800183.1">
    <property type="nucleotide sequence ID" value="NZ_JBHUER010000010.1"/>
</dbReference>
<dbReference type="Gene3D" id="3.40.30.10">
    <property type="entry name" value="Glutaredoxin"/>
    <property type="match status" value="1"/>
</dbReference>
<accession>A0ABW4K9L8</accession>
<evidence type="ECO:0000259" key="1">
    <source>
        <dbReference type="PROSITE" id="PS50404"/>
    </source>
</evidence>
<dbReference type="PROSITE" id="PS50405">
    <property type="entry name" value="GST_CTER"/>
    <property type="match status" value="1"/>
</dbReference>
<dbReference type="SUPFAM" id="SSF47616">
    <property type="entry name" value="GST C-terminal domain-like"/>
    <property type="match status" value="1"/>
</dbReference>
<comment type="caution">
    <text evidence="3">The sequence shown here is derived from an EMBL/GenBank/DDBJ whole genome shotgun (WGS) entry which is preliminary data.</text>
</comment>
<dbReference type="InterPro" id="IPR036249">
    <property type="entry name" value="Thioredoxin-like_sf"/>
</dbReference>